<dbReference type="EMBL" id="CP003358">
    <property type="protein sequence ID" value="AGB45513.1"/>
    <property type="molecule type" value="Genomic_DNA"/>
</dbReference>
<name>L0KN35_MESAW</name>
<protein>
    <submittedName>
        <fullName evidence="1">Uncharacterized protein</fullName>
    </submittedName>
</protein>
<dbReference type="HOGENOM" id="CLU_2862607_0_0_5"/>
<dbReference type="KEGG" id="mam:Mesau_03138"/>
<gene>
    <name evidence="1" type="ordered locus">Mesau_03138</name>
</gene>
<keyword evidence="2" id="KW-1185">Reference proteome</keyword>
<proteinExistence type="predicted"/>
<reference evidence="2" key="1">
    <citation type="submission" date="2012-02" db="EMBL/GenBank/DDBJ databases">
        <title>Complete sequence of Mesorhizobium australicum WSM2073.</title>
        <authorList>
            <person name="Lucas S."/>
            <person name="Han J."/>
            <person name="Lapidus A."/>
            <person name="Cheng J.-F."/>
            <person name="Goodwin L."/>
            <person name="Pitluck S."/>
            <person name="Peters L."/>
            <person name="Gu W."/>
            <person name="Detter J.C."/>
            <person name="Han C."/>
            <person name="Tapia R."/>
            <person name="Land M."/>
            <person name="Hauser L."/>
            <person name="Kyrpides N."/>
            <person name="Ivanova N."/>
            <person name="Pagani I."/>
            <person name="Reeve W.G."/>
            <person name="Howieson J.G."/>
            <person name="Tiwari R.P."/>
            <person name="O'Hara G.W."/>
            <person name="Atkins C.A."/>
            <person name="Ronson C.W."/>
            <person name="Nandasena K.G."/>
            <person name="Woyke T."/>
        </authorList>
    </citation>
    <scope>NUCLEOTIDE SEQUENCE [LARGE SCALE GENOMIC DNA]</scope>
    <source>
        <strain evidence="2">LMG 24608 / HAMBI 3006 / WSM2073</strain>
    </source>
</reference>
<dbReference type="Proteomes" id="UP000010998">
    <property type="component" value="Chromosome"/>
</dbReference>
<evidence type="ECO:0000313" key="1">
    <source>
        <dbReference type="EMBL" id="AGB45513.1"/>
    </source>
</evidence>
<dbReference type="AlphaFoldDB" id="L0KN35"/>
<sequence>MSLEPGLVLGRAAPELDWSEKQRVLRALWQFGVIGGASRCGTASHGRYRTAGEGCKTYLALVGV</sequence>
<evidence type="ECO:0000313" key="2">
    <source>
        <dbReference type="Proteomes" id="UP000010998"/>
    </source>
</evidence>
<accession>L0KN35</accession>
<organism evidence="1 2">
    <name type="scientific">Mesorhizobium australicum (strain HAMBI 3006 / LMG 24608 / WSM2073)</name>
    <dbReference type="NCBI Taxonomy" id="754035"/>
    <lineage>
        <taxon>Bacteria</taxon>
        <taxon>Pseudomonadati</taxon>
        <taxon>Pseudomonadota</taxon>
        <taxon>Alphaproteobacteria</taxon>
        <taxon>Hyphomicrobiales</taxon>
        <taxon>Phyllobacteriaceae</taxon>
        <taxon>Mesorhizobium</taxon>
    </lineage>
</organism>